<dbReference type="InParanoid" id="A0A2P5FX88"/>
<keyword evidence="1" id="KW-0472">Membrane</keyword>
<dbReference type="AlphaFoldDB" id="A0A2P5FX88"/>
<organism evidence="2 3">
    <name type="scientific">Trema orientale</name>
    <name type="common">Charcoal tree</name>
    <name type="synonym">Celtis orientalis</name>
    <dbReference type="NCBI Taxonomy" id="63057"/>
    <lineage>
        <taxon>Eukaryota</taxon>
        <taxon>Viridiplantae</taxon>
        <taxon>Streptophyta</taxon>
        <taxon>Embryophyta</taxon>
        <taxon>Tracheophyta</taxon>
        <taxon>Spermatophyta</taxon>
        <taxon>Magnoliopsida</taxon>
        <taxon>eudicotyledons</taxon>
        <taxon>Gunneridae</taxon>
        <taxon>Pentapetalae</taxon>
        <taxon>rosids</taxon>
        <taxon>fabids</taxon>
        <taxon>Rosales</taxon>
        <taxon>Cannabaceae</taxon>
        <taxon>Trema</taxon>
    </lineage>
</organism>
<name>A0A2P5FX88_TREOI</name>
<proteinExistence type="predicted"/>
<sequence>MPFDWLTAWGLVPSSKHVLEWFRGDCGCRSPFRMRIKLANLSALLLLMMMVGFWCMKLESTSHERQNEDASDWSSSGRSHSVFKSSTPVSLSSHAMFLFNNTRSKYSFEKVNGHAGGFTTPSISFASSIAC</sequence>
<accession>A0A2P5FX88</accession>
<protein>
    <recommendedName>
        <fullName evidence="4">Transmembrane protein</fullName>
    </recommendedName>
</protein>
<evidence type="ECO:0008006" key="4">
    <source>
        <dbReference type="Google" id="ProtNLM"/>
    </source>
</evidence>
<gene>
    <name evidence="2" type="ORF">TorRG33x02_013970</name>
</gene>
<dbReference type="EMBL" id="JXTC01000004">
    <property type="protein sequence ID" value="POO02413.1"/>
    <property type="molecule type" value="Genomic_DNA"/>
</dbReference>
<evidence type="ECO:0000256" key="1">
    <source>
        <dbReference type="SAM" id="Phobius"/>
    </source>
</evidence>
<keyword evidence="1" id="KW-1133">Transmembrane helix</keyword>
<evidence type="ECO:0000313" key="3">
    <source>
        <dbReference type="Proteomes" id="UP000237000"/>
    </source>
</evidence>
<keyword evidence="3" id="KW-1185">Reference proteome</keyword>
<comment type="caution">
    <text evidence="2">The sequence shown here is derived from an EMBL/GenBank/DDBJ whole genome shotgun (WGS) entry which is preliminary data.</text>
</comment>
<feature type="transmembrane region" description="Helical" evidence="1">
    <location>
        <begin position="38"/>
        <end position="56"/>
    </location>
</feature>
<reference evidence="3" key="1">
    <citation type="submission" date="2016-06" db="EMBL/GenBank/DDBJ databases">
        <title>Parallel loss of symbiosis genes in relatives of nitrogen-fixing non-legume Parasponia.</title>
        <authorList>
            <person name="Van Velzen R."/>
            <person name="Holmer R."/>
            <person name="Bu F."/>
            <person name="Rutten L."/>
            <person name="Van Zeijl A."/>
            <person name="Liu W."/>
            <person name="Santuari L."/>
            <person name="Cao Q."/>
            <person name="Sharma T."/>
            <person name="Shen D."/>
            <person name="Roswanjaya Y."/>
            <person name="Wardhani T."/>
            <person name="Kalhor M.S."/>
            <person name="Jansen J."/>
            <person name="Van den Hoogen J."/>
            <person name="Gungor B."/>
            <person name="Hartog M."/>
            <person name="Hontelez J."/>
            <person name="Verver J."/>
            <person name="Yang W.-C."/>
            <person name="Schijlen E."/>
            <person name="Repin R."/>
            <person name="Schilthuizen M."/>
            <person name="Schranz E."/>
            <person name="Heidstra R."/>
            <person name="Miyata K."/>
            <person name="Fedorova E."/>
            <person name="Kohlen W."/>
            <person name="Bisseling T."/>
            <person name="Smit S."/>
            <person name="Geurts R."/>
        </authorList>
    </citation>
    <scope>NUCLEOTIDE SEQUENCE [LARGE SCALE GENOMIC DNA]</scope>
    <source>
        <strain evidence="3">cv. RG33-2</strain>
    </source>
</reference>
<keyword evidence="1" id="KW-0812">Transmembrane</keyword>
<evidence type="ECO:0000313" key="2">
    <source>
        <dbReference type="EMBL" id="POO02413.1"/>
    </source>
</evidence>
<dbReference type="Proteomes" id="UP000237000">
    <property type="component" value="Unassembled WGS sequence"/>
</dbReference>